<name>A0A9P6T5M3_9BASI</name>
<evidence type="ECO:0000313" key="2">
    <source>
        <dbReference type="Proteomes" id="UP000886653"/>
    </source>
</evidence>
<accession>A0A9P6T5M3</accession>
<comment type="caution">
    <text evidence="1">The sequence shown here is derived from an EMBL/GenBank/DDBJ whole genome shotgun (WGS) entry which is preliminary data.</text>
</comment>
<dbReference type="Proteomes" id="UP000886653">
    <property type="component" value="Unassembled WGS sequence"/>
</dbReference>
<dbReference type="EMBL" id="MU167576">
    <property type="protein sequence ID" value="KAG0139494.1"/>
    <property type="molecule type" value="Genomic_DNA"/>
</dbReference>
<protein>
    <submittedName>
        <fullName evidence="1">Uncharacterized protein</fullName>
    </submittedName>
</protein>
<gene>
    <name evidence="1" type="ORF">CROQUDRAFT_101450</name>
</gene>
<dbReference type="AlphaFoldDB" id="A0A9P6T5M3"/>
<keyword evidence="2" id="KW-1185">Reference proteome</keyword>
<organism evidence="1 2">
    <name type="scientific">Cronartium quercuum f. sp. fusiforme G11</name>
    <dbReference type="NCBI Taxonomy" id="708437"/>
    <lineage>
        <taxon>Eukaryota</taxon>
        <taxon>Fungi</taxon>
        <taxon>Dikarya</taxon>
        <taxon>Basidiomycota</taxon>
        <taxon>Pucciniomycotina</taxon>
        <taxon>Pucciniomycetes</taxon>
        <taxon>Pucciniales</taxon>
        <taxon>Coleosporiaceae</taxon>
        <taxon>Cronartium</taxon>
    </lineage>
</organism>
<reference evidence="1" key="1">
    <citation type="submission" date="2013-11" db="EMBL/GenBank/DDBJ databases">
        <title>Genome sequence of the fusiform rust pathogen reveals effectors for host alternation and coevolution with pine.</title>
        <authorList>
            <consortium name="DOE Joint Genome Institute"/>
            <person name="Smith K."/>
            <person name="Pendleton A."/>
            <person name="Kubisiak T."/>
            <person name="Anderson C."/>
            <person name="Salamov A."/>
            <person name="Aerts A."/>
            <person name="Riley R."/>
            <person name="Clum A."/>
            <person name="Lindquist E."/>
            <person name="Ence D."/>
            <person name="Campbell M."/>
            <person name="Kronenberg Z."/>
            <person name="Feau N."/>
            <person name="Dhillon B."/>
            <person name="Hamelin R."/>
            <person name="Burleigh J."/>
            <person name="Smith J."/>
            <person name="Yandell M."/>
            <person name="Nelson C."/>
            <person name="Grigoriev I."/>
            <person name="Davis J."/>
        </authorList>
    </citation>
    <scope>NUCLEOTIDE SEQUENCE</scope>
    <source>
        <strain evidence="1">G11</strain>
    </source>
</reference>
<sequence length="183" mass="20745">MRSNTFPVDGPRQISADIHPHSCDLPSNVAVIDSVWRDAWLHLLISYKSLTTYQVHIHQDSTLEIAGKVQIRICIQPVFRLFDRSPFGFYINPCRNIAECTFGLGPELSPPSPEWTLTYDDIHASTPTGSLIRPAKYYYTKEYWLSKETGGKARKRGFRIERTTFQSTHQSLTLTSEAVGVGL</sequence>
<proteinExistence type="predicted"/>
<evidence type="ECO:0000313" key="1">
    <source>
        <dbReference type="EMBL" id="KAG0139494.1"/>
    </source>
</evidence>